<keyword evidence="1" id="KW-0175">Coiled coil</keyword>
<dbReference type="Proteomes" id="UP001595783">
    <property type="component" value="Unassembled WGS sequence"/>
</dbReference>
<comment type="caution">
    <text evidence="3">The sequence shown here is derived from an EMBL/GenBank/DDBJ whole genome shotgun (WGS) entry which is preliminary data.</text>
</comment>
<keyword evidence="2" id="KW-1133">Transmembrane helix</keyword>
<feature type="coiled-coil region" evidence="1">
    <location>
        <begin position="42"/>
        <end position="76"/>
    </location>
</feature>
<reference evidence="4" key="1">
    <citation type="journal article" date="2019" name="Int. J. Syst. Evol. Microbiol.">
        <title>The Global Catalogue of Microorganisms (GCM) 10K type strain sequencing project: providing services to taxonomists for standard genome sequencing and annotation.</title>
        <authorList>
            <consortium name="The Broad Institute Genomics Platform"/>
            <consortium name="The Broad Institute Genome Sequencing Center for Infectious Disease"/>
            <person name="Wu L."/>
            <person name="Ma J."/>
        </authorList>
    </citation>
    <scope>NUCLEOTIDE SEQUENCE [LARGE SCALE GENOMIC DNA]</scope>
    <source>
        <strain evidence="4">CCUG 53816</strain>
    </source>
</reference>
<evidence type="ECO:0000256" key="2">
    <source>
        <dbReference type="SAM" id="Phobius"/>
    </source>
</evidence>
<evidence type="ECO:0000313" key="3">
    <source>
        <dbReference type="EMBL" id="MFC3847641.1"/>
    </source>
</evidence>
<proteinExistence type="predicted"/>
<keyword evidence="2" id="KW-0472">Membrane</keyword>
<organism evidence="3 4">
    <name type="scientific">Helicobacter baculiformis</name>
    <dbReference type="NCBI Taxonomy" id="427351"/>
    <lineage>
        <taxon>Bacteria</taxon>
        <taxon>Pseudomonadati</taxon>
        <taxon>Campylobacterota</taxon>
        <taxon>Epsilonproteobacteria</taxon>
        <taxon>Campylobacterales</taxon>
        <taxon>Helicobacteraceae</taxon>
        <taxon>Helicobacter</taxon>
    </lineage>
</organism>
<dbReference type="RefSeq" id="WP_104752414.1">
    <property type="nucleotide sequence ID" value="NZ_FZMF01000026.1"/>
</dbReference>
<dbReference type="EMBL" id="JBHRZO010000018">
    <property type="protein sequence ID" value="MFC3847641.1"/>
    <property type="molecule type" value="Genomic_DNA"/>
</dbReference>
<evidence type="ECO:0000256" key="1">
    <source>
        <dbReference type="SAM" id="Coils"/>
    </source>
</evidence>
<gene>
    <name evidence="3" type="ORF">ACFOPX_03720</name>
</gene>
<evidence type="ECO:0000313" key="4">
    <source>
        <dbReference type="Proteomes" id="UP001595783"/>
    </source>
</evidence>
<keyword evidence="4" id="KW-1185">Reference proteome</keyword>
<evidence type="ECO:0008006" key="5">
    <source>
        <dbReference type="Google" id="ProtNLM"/>
    </source>
</evidence>
<sequence length="83" mass="9613">MLLTLWQLTYLYRHALLLFAGLVLLGLYIGTLLFGENSFEVLNTLRNKQANLQASVQNLQYENAKLQKQLFELKELEPLTSTR</sequence>
<accession>A0ABV7ZHX8</accession>
<name>A0ABV7ZHX8_9HELI</name>
<protein>
    <recommendedName>
        <fullName evidence="5">Septum formation initiator</fullName>
    </recommendedName>
</protein>
<keyword evidence="2" id="KW-0812">Transmembrane</keyword>
<feature type="transmembrane region" description="Helical" evidence="2">
    <location>
        <begin position="12"/>
        <end position="34"/>
    </location>
</feature>